<gene>
    <name evidence="1" type="ORF">NCTC12272_01877</name>
</gene>
<evidence type="ECO:0000313" key="2">
    <source>
        <dbReference type="Proteomes" id="UP000249566"/>
    </source>
</evidence>
<dbReference type="Proteomes" id="UP000249566">
    <property type="component" value="Chromosome 1"/>
</dbReference>
<evidence type="ECO:0000313" key="1">
    <source>
        <dbReference type="EMBL" id="SQG90682.1"/>
    </source>
</evidence>
<organism evidence="1 2">
    <name type="scientific">Legionella pneumophila subsp. pascullei</name>
    <dbReference type="NCBI Taxonomy" id="91890"/>
    <lineage>
        <taxon>Bacteria</taxon>
        <taxon>Pseudomonadati</taxon>
        <taxon>Pseudomonadota</taxon>
        <taxon>Gammaproteobacteria</taxon>
        <taxon>Legionellales</taxon>
        <taxon>Legionellaceae</taxon>
        <taxon>Legionella</taxon>
    </lineage>
</organism>
<proteinExistence type="predicted"/>
<sequence length="35" mass="3987">MWRQIQIATSFNIKNLGKSFILTQVILTAKLAQLP</sequence>
<reference evidence="1 2" key="1">
    <citation type="submission" date="2018-06" db="EMBL/GenBank/DDBJ databases">
        <authorList>
            <consortium name="Pathogen Informatics"/>
            <person name="Doyle S."/>
        </authorList>
    </citation>
    <scope>NUCLEOTIDE SEQUENCE [LARGE SCALE GENOMIC DNA]</scope>
    <source>
        <strain evidence="1 2">NCTC12272</strain>
    </source>
</reference>
<dbReference type="AlphaFoldDB" id="A0AAX2IXT9"/>
<name>A0AAX2IXT9_LEGPN</name>
<accession>A0AAX2IXT9</accession>
<protein>
    <submittedName>
        <fullName evidence="1">Uncharacterized protein</fullName>
    </submittedName>
</protein>
<dbReference type="EMBL" id="LS483412">
    <property type="protein sequence ID" value="SQG90682.1"/>
    <property type="molecule type" value="Genomic_DNA"/>
</dbReference>